<keyword evidence="2" id="KW-1185">Reference proteome</keyword>
<protein>
    <submittedName>
        <fullName evidence="1">Uncharacterized protein</fullName>
    </submittedName>
</protein>
<organism evidence="1 2">
    <name type="scientific">Melastoma candidum</name>
    <dbReference type="NCBI Taxonomy" id="119954"/>
    <lineage>
        <taxon>Eukaryota</taxon>
        <taxon>Viridiplantae</taxon>
        <taxon>Streptophyta</taxon>
        <taxon>Embryophyta</taxon>
        <taxon>Tracheophyta</taxon>
        <taxon>Spermatophyta</taxon>
        <taxon>Magnoliopsida</taxon>
        <taxon>eudicotyledons</taxon>
        <taxon>Gunneridae</taxon>
        <taxon>Pentapetalae</taxon>
        <taxon>rosids</taxon>
        <taxon>malvids</taxon>
        <taxon>Myrtales</taxon>
        <taxon>Melastomataceae</taxon>
        <taxon>Melastomatoideae</taxon>
        <taxon>Melastomateae</taxon>
        <taxon>Melastoma</taxon>
    </lineage>
</organism>
<accession>A0ACB9MMC0</accession>
<name>A0ACB9MMC0_9MYRT</name>
<evidence type="ECO:0000313" key="1">
    <source>
        <dbReference type="EMBL" id="KAI4324489.1"/>
    </source>
</evidence>
<proteinExistence type="predicted"/>
<dbReference type="Proteomes" id="UP001057402">
    <property type="component" value="Chromosome 9"/>
</dbReference>
<gene>
    <name evidence="1" type="ORF">MLD38_029976</name>
</gene>
<evidence type="ECO:0000313" key="2">
    <source>
        <dbReference type="Proteomes" id="UP001057402"/>
    </source>
</evidence>
<sequence length="168" mass="19424">MAMAMDPCGIASGIRKSGEDTNQMWNKLVVETLYESLALRDTETVEKLLAGDLEWWFHGPPGSQHMMRVLTGESDYSRFEFRPRRVTPIWGCVIAEGWEGDEAYWVHVWTVEDGTIVKFHEYFDTWLTVRDMRSLPGWGRTGRARGTLWQSQPRYGFDRSLPGLLFAM</sequence>
<comment type="caution">
    <text evidence="1">The sequence shown here is derived from an EMBL/GenBank/DDBJ whole genome shotgun (WGS) entry which is preliminary data.</text>
</comment>
<reference evidence="2" key="1">
    <citation type="journal article" date="2023" name="Front. Plant Sci.">
        <title>Chromosomal-level genome assembly of Melastoma candidum provides insights into trichome evolution.</title>
        <authorList>
            <person name="Zhong Y."/>
            <person name="Wu W."/>
            <person name="Sun C."/>
            <person name="Zou P."/>
            <person name="Liu Y."/>
            <person name="Dai S."/>
            <person name="Zhou R."/>
        </authorList>
    </citation>
    <scope>NUCLEOTIDE SEQUENCE [LARGE SCALE GENOMIC DNA]</scope>
</reference>
<dbReference type="EMBL" id="CM042888">
    <property type="protein sequence ID" value="KAI4324489.1"/>
    <property type="molecule type" value="Genomic_DNA"/>
</dbReference>